<keyword evidence="11" id="KW-1185">Reference proteome</keyword>
<evidence type="ECO:0000256" key="5">
    <source>
        <dbReference type="ARBA" id="ARBA00022840"/>
    </source>
</evidence>
<accession>A0ABU7UNE1</accession>
<keyword evidence="6" id="KW-0809">Transit peptide</keyword>
<dbReference type="InterPro" id="IPR050699">
    <property type="entry name" value="RNA-DNA_Helicase"/>
</dbReference>
<gene>
    <name evidence="10" type="ORF">SJI18_11530</name>
</gene>
<proteinExistence type="predicted"/>
<name>A0ABU7UNE1_9CLOT</name>
<dbReference type="InterPro" id="IPR022192">
    <property type="entry name" value="SUV3_C"/>
</dbReference>
<organism evidence="10 11">
    <name type="scientific">Clostridium frigoriphilum</name>
    <dbReference type="NCBI Taxonomy" id="443253"/>
    <lineage>
        <taxon>Bacteria</taxon>
        <taxon>Bacillati</taxon>
        <taxon>Bacillota</taxon>
        <taxon>Clostridia</taxon>
        <taxon>Eubacteriales</taxon>
        <taxon>Clostridiaceae</taxon>
        <taxon>Clostridium</taxon>
    </lineage>
</organism>
<dbReference type="InterPro" id="IPR001650">
    <property type="entry name" value="Helicase_C-like"/>
</dbReference>
<feature type="coiled-coil region" evidence="8">
    <location>
        <begin position="10"/>
        <end position="81"/>
    </location>
</feature>
<evidence type="ECO:0000256" key="4">
    <source>
        <dbReference type="ARBA" id="ARBA00022806"/>
    </source>
</evidence>
<dbReference type="InterPro" id="IPR044774">
    <property type="entry name" value="Suv3_DEXQc"/>
</dbReference>
<dbReference type="EC" id="3.6.4.13" evidence="1"/>
<keyword evidence="2" id="KW-0547">Nucleotide-binding</keyword>
<evidence type="ECO:0000259" key="9">
    <source>
        <dbReference type="PROSITE" id="PS51194"/>
    </source>
</evidence>
<dbReference type="Pfam" id="PF22527">
    <property type="entry name" value="DEXQc_Suv3"/>
    <property type="match status" value="1"/>
</dbReference>
<keyword evidence="8" id="KW-0175">Coiled coil</keyword>
<sequence>MFSWRGRDEKNESQREFKKLKGQISQIEEIVHHSKPVALIEHEVAIRKKLKKIKELENEGLKDFKKVYEKYEELLEDISKRMLEDYNKRNGTDFEFHKVLKGKYNTFFNYGFMLLLTKQHIPKLIIKEFEEKFPDNPKDEYVEARSMDRIIYIHLGDTNTGKTYNAVERLKTAQKGIYLSPLRILALENFEKLNNEGIICNLLTGEEEVLKIGSTHVSCTIEKVNLKEHYDIAVIDEIQMIKDQHRGMAWSKALLGLRCKEIHICGAANTKNILETIINDCGDKYSIKEYTRDIPLEVENINFNYNDTQEGDAIVVFSKKGVLEIAERYSRIGIKTSIIYGDLPPEVRKMQYKQFTSKETKVLVTTDAIGMGVNLPIRRIIFMSIKKFDGEEIRQLTSQEVKQVSGRAGRRGIYDVGYVASAGDTQDFIKSRLEVKDEEIKKAVIGPSDVIVKIKGLPLIDKLVLWSTREEKLDYYTKMDISDYILILDRIKNYKLKEEVQWDLLKVPFDISREELMNTFLHYVEEIFVYKQESLFKPECLKNNLDNLEIYYQKINMYYSFSKKFELEFDVDWVYEERVRVSKAINEILMGI</sequence>
<evidence type="ECO:0000313" key="10">
    <source>
        <dbReference type="EMBL" id="MEF2112935.1"/>
    </source>
</evidence>
<dbReference type="Pfam" id="PF12513">
    <property type="entry name" value="SUV3_C"/>
    <property type="match status" value="1"/>
</dbReference>
<dbReference type="Proteomes" id="UP001498469">
    <property type="component" value="Unassembled WGS sequence"/>
</dbReference>
<comment type="caution">
    <text evidence="10">The sequence shown here is derived from an EMBL/GenBank/DDBJ whole genome shotgun (WGS) entry which is preliminary data.</text>
</comment>
<dbReference type="GO" id="GO:0004386">
    <property type="term" value="F:helicase activity"/>
    <property type="evidence" value="ECO:0007669"/>
    <property type="project" value="UniProtKB-KW"/>
</dbReference>
<feature type="domain" description="Helicase C-terminal" evidence="9">
    <location>
        <begin position="300"/>
        <end position="451"/>
    </location>
</feature>
<dbReference type="RefSeq" id="WP_216248147.1">
    <property type="nucleotide sequence ID" value="NZ_JAZHFS010000009.1"/>
</dbReference>
<evidence type="ECO:0000256" key="2">
    <source>
        <dbReference type="ARBA" id="ARBA00022741"/>
    </source>
</evidence>
<dbReference type="EMBL" id="JAZHFS010000009">
    <property type="protein sequence ID" value="MEF2112935.1"/>
    <property type="molecule type" value="Genomic_DNA"/>
</dbReference>
<evidence type="ECO:0000256" key="7">
    <source>
        <dbReference type="ARBA" id="ARBA00047984"/>
    </source>
</evidence>
<keyword evidence="4 10" id="KW-0347">Helicase</keyword>
<protein>
    <recommendedName>
        <fullName evidence="1">RNA helicase</fullName>
        <ecNumber evidence="1">3.6.4.13</ecNumber>
    </recommendedName>
</protein>
<keyword evidence="3 10" id="KW-0378">Hydrolase</keyword>
<dbReference type="CDD" id="cd17913">
    <property type="entry name" value="DEXQc_Suv3"/>
    <property type="match status" value="1"/>
</dbReference>
<evidence type="ECO:0000256" key="6">
    <source>
        <dbReference type="ARBA" id="ARBA00022946"/>
    </source>
</evidence>
<dbReference type="PANTHER" id="PTHR12131:SF1">
    <property type="entry name" value="ATP-DEPENDENT RNA HELICASE SUPV3L1, MITOCHONDRIAL-RELATED"/>
    <property type="match status" value="1"/>
</dbReference>
<reference evidence="10 11" key="1">
    <citation type="submission" date="2023-11" db="EMBL/GenBank/DDBJ databases">
        <title>Draft genome sequence of a psychrophilic Clostridium strain from permafrost water brine.</title>
        <authorList>
            <person name="Shcherbakova V.A."/>
            <person name="Trubitsyn V.E."/>
            <person name="Zakharyuk A.G."/>
        </authorList>
    </citation>
    <scope>NUCLEOTIDE SEQUENCE [LARGE SCALE GENOMIC DNA]</scope>
    <source>
        <strain evidence="10 11">14F</strain>
    </source>
</reference>
<keyword evidence="5" id="KW-0067">ATP-binding</keyword>
<dbReference type="GO" id="GO:0016787">
    <property type="term" value="F:hydrolase activity"/>
    <property type="evidence" value="ECO:0007669"/>
    <property type="project" value="UniProtKB-KW"/>
</dbReference>
<dbReference type="SMART" id="SM00490">
    <property type="entry name" value="HELICc"/>
    <property type="match status" value="1"/>
</dbReference>
<dbReference type="PROSITE" id="PS51194">
    <property type="entry name" value="HELICASE_CTER"/>
    <property type="match status" value="1"/>
</dbReference>
<evidence type="ECO:0000256" key="3">
    <source>
        <dbReference type="ARBA" id="ARBA00022801"/>
    </source>
</evidence>
<comment type="catalytic activity">
    <reaction evidence="7">
        <text>ATP + H2O = ADP + phosphate + H(+)</text>
        <dbReference type="Rhea" id="RHEA:13065"/>
        <dbReference type="ChEBI" id="CHEBI:15377"/>
        <dbReference type="ChEBI" id="CHEBI:15378"/>
        <dbReference type="ChEBI" id="CHEBI:30616"/>
        <dbReference type="ChEBI" id="CHEBI:43474"/>
        <dbReference type="ChEBI" id="CHEBI:456216"/>
        <dbReference type="EC" id="3.6.4.13"/>
    </reaction>
</comment>
<dbReference type="InterPro" id="IPR055206">
    <property type="entry name" value="DEXQc_SUV3"/>
</dbReference>
<dbReference type="Pfam" id="PF00271">
    <property type="entry name" value="Helicase_C"/>
    <property type="match status" value="1"/>
</dbReference>
<evidence type="ECO:0000256" key="1">
    <source>
        <dbReference type="ARBA" id="ARBA00012552"/>
    </source>
</evidence>
<dbReference type="PANTHER" id="PTHR12131">
    <property type="entry name" value="ATP-DEPENDENT RNA AND DNA HELICASE"/>
    <property type="match status" value="1"/>
</dbReference>
<evidence type="ECO:0000313" key="11">
    <source>
        <dbReference type="Proteomes" id="UP001498469"/>
    </source>
</evidence>
<evidence type="ECO:0000256" key="8">
    <source>
        <dbReference type="SAM" id="Coils"/>
    </source>
</evidence>